<feature type="chain" id="PRO_5040500049" evidence="2">
    <location>
        <begin position="22"/>
        <end position="75"/>
    </location>
</feature>
<keyword evidence="2" id="KW-0732">Signal</keyword>
<organism evidence="3 4">
    <name type="scientific">Qipengyuania aquimaris</name>
    <dbReference type="NCBI Taxonomy" id="255984"/>
    <lineage>
        <taxon>Bacteria</taxon>
        <taxon>Pseudomonadati</taxon>
        <taxon>Pseudomonadota</taxon>
        <taxon>Alphaproteobacteria</taxon>
        <taxon>Sphingomonadales</taxon>
        <taxon>Erythrobacteraceae</taxon>
        <taxon>Qipengyuania</taxon>
    </lineage>
</organism>
<keyword evidence="1" id="KW-0812">Transmembrane</keyword>
<dbReference type="AlphaFoldDB" id="A0A9Q3XES5"/>
<proteinExistence type="predicted"/>
<gene>
    <name evidence="3" type="ORF">KUV31_11735</name>
</gene>
<dbReference type="RefSeq" id="WP_222405659.1">
    <property type="nucleotide sequence ID" value="NZ_JAHVKP010000001.1"/>
</dbReference>
<feature type="signal peptide" evidence="2">
    <location>
        <begin position="1"/>
        <end position="21"/>
    </location>
</feature>
<reference evidence="3" key="1">
    <citation type="submission" date="2021-06" db="EMBL/GenBank/DDBJ databases">
        <title>50 bacteria genomes isolated from Dapeng, Shenzhen, China.</title>
        <authorList>
            <person name="Zheng W."/>
            <person name="Yu S."/>
            <person name="Huang Y."/>
        </authorList>
    </citation>
    <scope>NUCLEOTIDE SEQUENCE</scope>
    <source>
        <strain evidence="3">DP4N28-2</strain>
    </source>
</reference>
<evidence type="ECO:0000256" key="1">
    <source>
        <dbReference type="SAM" id="Phobius"/>
    </source>
</evidence>
<dbReference type="EMBL" id="JAHVKP010000001">
    <property type="protein sequence ID" value="MBY6219011.1"/>
    <property type="molecule type" value="Genomic_DNA"/>
</dbReference>
<evidence type="ECO:0000256" key="2">
    <source>
        <dbReference type="SAM" id="SignalP"/>
    </source>
</evidence>
<name>A0A9Q3XES5_9SPHN</name>
<evidence type="ECO:0000313" key="4">
    <source>
        <dbReference type="Proteomes" id="UP000824927"/>
    </source>
</evidence>
<sequence length="75" mass="8079">MKLSLFLVASLLVSIVVMAFAADGPDQMIVNALICWLPAAIYAFAARNYKTWIAQYVGPSIALALMLAIMLNGMS</sequence>
<evidence type="ECO:0000313" key="3">
    <source>
        <dbReference type="EMBL" id="MBY6219011.1"/>
    </source>
</evidence>
<protein>
    <submittedName>
        <fullName evidence="3">Uncharacterized protein</fullName>
    </submittedName>
</protein>
<dbReference type="Proteomes" id="UP000824927">
    <property type="component" value="Unassembled WGS sequence"/>
</dbReference>
<keyword evidence="1" id="KW-0472">Membrane</keyword>
<keyword evidence="1" id="KW-1133">Transmembrane helix</keyword>
<accession>A0A9Q3XES5</accession>
<comment type="caution">
    <text evidence="3">The sequence shown here is derived from an EMBL/GenBank/DDBJ whole genome shotgun (WGS) entry which is preliminary data.</text>
</comment>
<feature type="transmembrane region" description="Helical" evidence="1">
    <location>
        <begin position="53"/>
        <end position="71"/>
    </location>
</feature>
<feature type="transmembrane region" description="Helical" evidence="1">
    <location>
        <begin position="29"/>
        <end position="46"/>
    </location>
</feature>